<evidence type="ECO:0000313" key="5">
    <source>
        <dbReference type="Proteomes" id="UP001597368"/>
    </source>
</evidence>
<sequence>MSMIAGFSLTDRARVTELGTWVEATGPDGRRGGALRFDSRAVAVPGASERLVQAVLADRRLTDGGVSGLVPIADLVTAGPEVWLLVGHSISPVLSDLLTAPAMDPASAAAVLVETAQTLVALHAAGLAHGSLHPGTVLIADDGAALLAERGLADAVRGLPPAPERDVTAWAALARGLAATWASTSPSAADLLERVAATATTHGLAPARDALLAGRDALPGGLISRDVLAGTARRWATPSTPGMSPVRDEGEIVTMLRVPGPTHESARFGPGVAAPGTHGSPGAHGFPGAQGSSSTHASPGAHGSSSTHGSYGTHGETTAEKIWREGNKPAVLSSHGTRAKKAARARRRRTVVSSAVFALIVAGAVLAWFSVRSPADLVVQSVTVSAPKTLGCRKTATITGNLVTNGSGGSVTFQWLRSDQKEPIEQTETIPSGKTTHSVQLRWTVKGEATAKLTARLRILSPVPEGQKVEDKATFTYKC</sequence>
<accession>A0ABW4T4N2</accession>
<dbReference type="InterPro" id="IPR011009">
    <property type="entry name" value="Kinase-like_dom_sf"/>
</dbReference>
<evidence type="ECO:0000259" key="3">
    <source>
        <dbReference type="PROSITE" id="PS50835"/>
    </source>
</evidence>
<dbReference type="RefSeq" id="WP_379575889.1">
    <property type="nucleotide sequence ID" value="NZ_JBHUFV010000047.1"/>
</dbReference>
<name>A0ABW4T4N2_9ACTN</name>
<dbReference type="InterPro" id="IPR007110">
    <property type="entry name" value="Ig-like_dom"/>
</dbReference>
<dbReference type="PROSITE" id="PS50835">
    <property type="entry name" value="IG_LIKE"/>
    <property type="match status" value="1"/>
</dbReference>
<dbReference type="SUPFAM" id="SSF56112">
    <property type="entry name" value="Protein kinase-like (PK-like)"/>
    <property type="match status" value="1"/>
</dbReference>
<keyword evidence="2" id="KW-1133">Transmembrane helix</keyword>
<evidence type="ECO:0000313" key="4">
    <source>
        <dbReference type="EMBL" id="MFD1935771.1"/>
    </source>
</evidence>
<evidence type="ECO:0000256" key="1">
    <source>
        <dbReference type="SAM" id="MobiDB-lite"/>
    </source>
</evidence>
<reference evidence="5" key="1">
    <citation type="journal article" date="2019" name="Int. J. Syst. Evol. Microbiol.">
        <title>The Global Catalogue of Microorganisms (GCM) 10K type strain sequencing project: providing services to taxonomists for standard genome sequencing and annotation.</title>
        <authorList>
            <consortium name="The Broad Institute Genomics Platform"/>
            <consortium name="The Broad Institute Genome Sequencing Center for Infectious Disease"/>
            <person name="Wu L."/>
            <person name="Ma J."/>
        </authorList>
    </citation>
    <scope>NUCLEOTIDE SEQUENCE [LARGE SCALE GENOMIC DNA]</scope>
    <source>
        <strain evidence="5">ICMP 6774ER</strain>
    </source>
</reference>
<dbReference type="EMBL" id="JBHUFV010000047">
    <property type="protein sequence ID" value="MFD1935771.1"/>
    <property type="molecule type" value="Genomic_DNA"/>
</dbReference>
<keyword evidence="2" id="KW-0472">Membrane</keyword>
<feature type="transmembrane region" description="Helical" evidence="2">
    <location>
        <begin position="350"/>
        <end position="371"/>
    </location>
</feature>
<organism evidence="4 5">
    <name type="scientific">Nonomuraea mangrovi</name>
    <dbReference type="NCBI Taxonomy" id="2316207"/>
    <lineage>
        <taxon>Bacteria</taxon>
        <taxon>Bacillati</taxon>
        <taxon>Actinomycetota</taxon>
        <taxon>Actinomycetes</taxon>
        <taxon>Streptosporangiales</taxon>
        <taxon>Streptosporangiaceae</taxon>
        <taxon>Nonomuraea</taxon>
    </lineage>
</organism>
<feature type="region of interest" description="Disordered" evidence="1">
    <location>
        <begin position="261"/>
        <end position="347"/>
    </location>
</feature>
<feature type="compositionally biased region" description="Basic residues" evidence="1">
    <location>
        <begin position="337"/>
        <end position="347"/>
    </location>
</feature>
<gene>
    <name evidence="4" type="ORF">ACFSKW_30295</name>
</gene>
<feature type="compositionally biased region" description="Low complexity" evidence="1">
    <location>
        <begin position="291"/>
        <end position="316"/>
    </location>
</feature>
<feature type="domain" description="Ig-like" evidence="3">
    <location>
        <begin position="374"/>
        <end position="479"/>
    </location>
</feature>
<keyword evidence="2" id="KW-0812">Transmembrane</keyword>
<comment type="caution">
    <text evidence="4">The sequence shown here is derived from an EMBL/GenBank/DDBJ whole genome shotgun (WGS) entry which is preliminary data.</text>
</comment>
<dbReference type="Proteomes" id="UP001597368">
    <property type="component" value="Unassembled WGS sequence"/>
</dbReference>
<dbReference type="Gene3D" id="1.10.510.10">
    <property type="entry name" value="Transferase(Phosphotransferase) domain 1"/>
    <property type="match status" value="1"/>
</dbReference>
<protein>
    <recommendedName>
        <fullName evidence="3">Ig-like domain-containing protein</fullName>
    </recommendedName>
</protein>
<keyword evidence="5" id="KW-1185">Reference proteome</keyword>
<proteinExistence type="predicted"/>
<feature type="compositionally biased region" description="Basic and acidic residues" evidence="1">
    <location>
        <begin position="317"/>
        <end position="327"/>
    </location>
</feature>
<evidence type="ECO:0000256" key="2">
    <source>
        <dbReference type="SAM" id="Phobius"/>
    </source>
</evidence>